<reference evidence="25 26" key="1">
    <citation type="submission" date="2017-01" db="EMBL/GenBank/DDBJ databases">
        <authorList>
            <person name="Mah S.A."/>
            <person name="Swanson W.J."/>
            <person name="Moy G.W."/>
            <person name="Vacquier V.D."/>
        </authorList>
    </citation>
    <scope>NUCLEOTIDE SEQUENCE [LARGE SCALE GENOMIC DNA]</scope>
    <source>
        <strain evidence="25 26">DSM 7027</strain>
    </source>
</reference>
<evidence type="ECO:0000256" key="7">
    <source>
        <dbReference type="ARBA" id="ARBA00013023"/>
    </source>
</evidence>
<dbReference type="InterPro" id="IPR001645">
    <property type="entry name" value="Folylpolyglutamate_synth"/>
</dbReference>
<evidence type="ECO:0000256" key="22">
    <source>
        <dbReference type="ARBA" id="ARBA00049161"/>
    </source>
</evidence>
<dbReference type="GO" id="GO:0046656">
    <property type="term" value="P:folic acid biosynthetic process"/>
    <property type="evidence" value="ECO:0007669"/>
    <property type="project" value="UniProtKB-KW"/>
</dbReference>
<keyword evidence="15" id="KW-0289">Folate biosynthesis</keyword>
<evidence type="ECO:0000256" key="5">
    <source>
        <dbReference type="ARBA" id="ARBA00008276"/>
    </source>
</evidence>
<evidence type="ECO:0000256" key="9">
    <source>
        <dbReference type="ARBA" id="ARBA00019357"/>
    </source>
</evidence>
<comment type="subunit">
    <text evidence="6">Monomer.</text>
</comment>
<comment type="cofactor">
    <cofactor evidence="1">
        <name>Mg(2+)</name>
        <dbReference type="ChEBI" id="CHEBI:18420"/>
    </cofactor>
</comment>
<evidence type="ECO:0000256" key="17">
    <source>
        <dbReference type="ARBA" id="ARBA00030592"/>
    </source>
</evidence>
<dbReference type="InterPro" id="IPR004101">
    <property type="entry name" value="Mur_ligase_C"/>
</dbReference>
<accession>A0A1N6PU58</accession>
<dbReference type="PIRSF" id="PIRSF001563">
    <property type="entry name" value="Folylpolyglu_synth"/>
    <property type="match status" value="1"/>
</dbReference>
<evidence type="ECO:0000256" key="18">
    <source>
        <dbReference type="ARBA" id="ARBA00032510"/>
    </source>
</evidence>
<dbReference type="Gene3D" id="3.40.1190.10">
    <property type="entry name" value="Mur-like, catalytic domain"/>
    <property type="match status" value="1"/>
</dbReference>
<dbReference type="PANTHER" id="PTHR11136">
    <property type="entry name" value="FOLYLPOLYGLUTAMATE SYNTHASE-RELATED"/>
    <property type="match status" value="1"/>
</dbReference>
<evidence type="ECO:0000256" key="20">
    <source>
        <dbReference type="ARBA" id="ARBA00047808"/>
    </source>
</evidence>
<keyword evidence="10 23" id="KW-0436">Ligase</keyword>
<comment type="catalytic activity">
    <reaction evidence="21">
        <text>(6R)-5,10-methylenetetrahydrofolyl-(gamma-L-Glu)(n) + L-glutamate + ATP = (6R)-5,10-methylenetetrahydrofolyl-(gamma-L-Glu)(n+1) + ADP + phosphate + H(+)</text>
        <dbReference type="Rhea" id="RHEA:51912"/>
        <dbReference type="Rhea" id="RHEA-COMP:13257"/>
        <dbReference type="Rhea" id="RHEA-COMP:13258"/>
        <dbReference type="ChEBI" id="CHEBI:15378"/>
        <dbReference type="ChEBI" id="CHEBI:29985"/>
        <dbReference type="ChEBI" id="CHEBI:30616"/>
        <dbReference type="ChEBI" id="CHEBI:43474"/>
        <dbReference type="ChEBI" id="CHEBI:136572"/>
        <dbReference type="ChEBI" id="CHEBI:456216"/>
        <dbReference type="EC" id="6.3.2.17"/>
    </reaction>
</comment>
<keyword evidence="11" id="KW-0479">Metal-binding</keyword>
<dbReference type="GO" id="GO:0005524">
    <property type="term" value="F:ATP binding"/>
    <property type="evidence" value="ECO:0007669"/>
    <property type="project" value="UniProtKB-KW"/>
</dbReference>
<evidence type="ECO:0000256" key="4">
    <source>
        <dbReference type="ARBA" id="ARBA00005150"/>
    </source>
</evidence>
<keyword evidence="14" id="KW-0460">Magnesium</keyword>
<evidence type="ECO:0000313" key="26">
    <source>
        <dbReference type="Proteomes" id="UP000186895"/>
    </source>
</evidence>
<keyword evidence="12 23" id="KW-0547">Nucleotide-binding</keyword>
<keyword evidence="26" id="KW-1185">Reference proteome</keyword>
<dbReference type="AlphaFoldDB" id="A0A1N6PU58"/>
<gene>
    <name evidence="25" type="ORF">SAMN05421647_10240</name>
</gene>
<dbReference type="NCBIfam" id="TIGR01499">
    <property type="entry name" value="folC"/>
    <property type="match status" value="1"/>
</dbReference>
<dbReference type="InterPro" id="IPR036565">
    <property type="entry name" value="Mur-like_cat_sf"/>
</dbReference>
<evidence type="ECO:0000259" key="24">
    <source>
        <dbReference type="Pfam" id="PF02875"/>
    </source>
</evidence>
<comment type="similarity">
    <text evidence="5 23">Belongs to the folylpolyglutamate synthase family.</text>
</comment>
<evidence type="ECO:0000256" key="16">
    <source>
        <dbReference type="ARBA" id="ARBA00030048"/>
    </source>
</evidence>
<evidence type="ECO:0000313" key="25">
    <source>
        <dbReference type="EMBL" id="SIQ07881.1"/>
    </source>
</evidence>
<comment type="pathway">
    <text evidence="3">Cofactor biosynthesis; tetrahydrofolate biosynthesis; 7,8-dihydrofolate from 2-amino-4-hydroxy-6-hydroxymethyl-7,8-dihydropteridine diphosphate and 4-aminobenzoate: step 2/2.</text>
</comment>
<evidence type="ECO:0000256" key="12">
    <source>
        <dbReference type="ARBA" id="ARBA00022741"/>
    </source>
</evidence>
<protein>
    <recommendedName>
        <fullName evidence="9">Dihydrofolate synthase/folylpolyglutamate synthase</fullName>
        <ecNumber evidence="7">6.3.2.12</ecNumber>
        <ecNumber evidence="8">6.3.2.17</ecNumber>
    </recommendedName>
    <alternativeName>
        <fullName evidence="18">Folylpoly-gamma-glutamate synthetase-dihydrofolate synthetase</fullName>
    </alternativeName>
    <alternativeName>
        <fullName evidence="16">Folylpolyglutamate synthetase</fullName>
    </alternativeName>
    <alternativeName>
        <fullName evidence="17">Tetrahydrofolylpolyglutamate synthase</fullName>
    </alternativeName>
</protein>
<evidence type="ECO:0000256" key="6">
    <source>
        <dbReference type="ARBA" id="ARBA00011245"/>
    </source>
</evidence>
<dbReference type="GO" id="GO:0005737">
    <property type="term" value="C:cytoplasm"/>
    <property type="evidence" value="ECO:0007669"/>
    <property type="project" value="TreeGrafter"/>
</dbReference>
<evidence type="ECO:0000256" key="3">
    <source>
        <dbReference type="ARBA" id="ARBA00004799"/>
    </source>
</evidence>
<proteinExistence type="inferred from homology"/>
<comment type="catalytic activity">
    <reaction evidence="22">
        <text>7,8-dihydropteroate + L-glutamate + ATP = 7,8-dihydrofolate + ADP + phosphate + H(+)</text>
        <dbReference type="Rhea" id="RHEA:23584"/>
        <dbReference type="ChEBI" id="CHEBI:15378"/>
        <dbReference type="ChEBI" id="CHEBI:17839"/>
        <dbReference type="ChEBI" id="CHEBI:29985"/>
        <dbReference type="ChEBI" id="CHEBI:30616"/>
        <dbReference type="ChEBI" id="CHEBI:43474"/>
        <dbReference type="ChEBI" id="CHEBI:57451"/>
        <dbReference type="ChEBI" id="CHEBI:456216"/>
        <dbReference type="EC" id="6.3.2.12"/>
    </reaction>
</comment>
<dbReference type="InterPro" id="IPR036615">
    <property type="entry name" value="Mur_ligase_C_dom_sf"/>
</dbReference>
<evidence type="ECO:0000256" key="19">
    <source>
        <dbReference type="ARBA" id="ARBA00047493"/>
    </source>
</evidence>
<keyword evidence="13 23" id="KW-0067">ATP-binding</keyword>
<sequence>MKKNLLKLRRRLNKMQTPDTADFKQLTLPQWLERIEACHPAEIELGLDRLQQVANRLELKLDSTFKVVAGGTNGKGSTLAMLDAVLLASGKTTGRFSSPHFLHYNERVLLNGEPAEDAAFCRAFVAIEQARGDIPLTYFEYGTLAALLIMSEAGVDVMLLEVGLGGRLDAVNIVDADLALVSTVALDHTDWLGPDRESIGFEKAGIYRAGKPALCGDPEPPQSLLAHAEQLGAQLYARGQAFDLEAHSDSWHWQGQGAAGPVSLTELPNPGLPLANAAMVLQALQLMPWQVSEQAVRAGLASVQLTGRMQRCQWQNLDLLLDVAHNPEAAVYLSSQLAGSEAPVHLVLGMLHDKDIGSVIDALSDVVDHWYPVSLDVPRGTSAQQLADYLSQASIQAAQVHSAESVAQVLRKLSAERVEGQVVVAGSFFTVADALACITEG</sequence>
<dbReference type="SUPFAM" id="SSF53623">
    <property type="entry name" value="MurD-like peptide ligases, catalytic domain"/>
    <property type="match status" value="1"/>
</dbReference>
<feature type="domain" description="Mur ligase C-terminal" evidence="24">
    <location>
        <begin position="307"/>
        <end position="427"/>
    </location>
</feature>
<dbReference type="Pfam" id="PF02875">
    <property type="entry name" value="Mur_ligase_C"/>
    <property type="match status" value="1"/>
</dbReference>
<comment type="function">
    <text evidence="2">Functions in two distinct reactions of the de novo folate biosynthetic pathway. Catalyzes the addition of a glutamate residue to dihydropteroate (7,8-dihydropteroate or H2Pte) to form dihydrofolate (7,8-dihydrofolate monoglutamate or H2Pte-Glu). Also catalyzes successive additions of L-glutamate to tetrahydrofolate or 10-formyltetrahydrofolate or 5,10-methylenetetrahydrofolate, leading to folylpolyglutamate derivatives.</text>
</comment>
<dbReference type="EC" id="6.3.2.17" evidence="8"/>
<evidence type="ECO:0000256" key="8">
    <source>
        <dbReference type="ARBA" id="ARBA00013025"/>
    </source>
</evidence>
<dbReference type="PANTHER" id="PTHR11136:SF0">
    <property type="entry name" value="DIHYDROFOLATE SYNTHETASE-RELATED"/>
    <property type="match status" value="1"/>
</dbReference>
<dbReference type="GO" id="GO:0046872">
    <property type="term" value="F:metal ion binding"/>
    <property type="evidence" value="ECO:0007669"/>
    <property type="project" value="UniProtKB-KW"/>
</dbReference>
<dbReference type="SUPFAM" id="SSF53244">
    <property type="entry name" value="MurD-like peptide ligases, peptide-binding domain"/>
    <property type="match status" value="1"/>
</dbReference>
<dbReference type="EC" id="6.3.2.12" evidence="7"/>
<evidence type="ECO:0000256" key="21">
    <source>
        <dbReference type="ARBA" id="ARBA00049035"/>
    </source>
</evidence>
<dbReference type="EMBL" id="FTMN01000002">
    <property type="protein sequence ID" value="SIQ07881.1"/>
    <property type="molecule type" value="Genomic_DNA"/>
</dbReference>
<evidence type="ECO:0000256" key="2">
    <source>
        <dbReference type="ARBA" id="ARBA00002714"/>
    </source>
</evidence>
<evidence type="ECO:0000256" key="14">
    <source>
        <dbReference type="ARBA" id="ARBA00022842"/>
    </source>
</evidence>
<dbReference type="GO" id="GO:0008841">
    <property type="term" value="F:dihydrofolate synthase activity"/>
    <property type="evidence" value="ECO:0007669"/>
    <property type="project" value="UniProtKB-EC"/>
</dbReference>
<organism evidence="25 26">
    <name type="scientific">Marinobacterium stanieri</name>
    <dbReference type="NCBI Taxonomy" id="49186"/>
    <lineage>
        <taxon>Bacteria</taxon>
        <taxon>Pseudomonadati</taxon>
        <taxon>Pseudomonadota</taxon>
        <taxon>Gammaproteobacteria</taxon>
        <taxon>Oceanospirillales</taxon>
        <taxon>Oceanospirillaceae</taxon>
        <taxon>Marinobacterium</taxon>
    </lineage>
</organism>
<name>A0A1N6PU58_9GAMM</name>
<evidence type="ECO:0000256" key="10">
    <source>
        <dbReference type="ARBA" id="ARBA00022598"/>
    </source>
</evidence>
<evidence type="ECO:0000256" key="11">
    <source>
        <dbReference type="ARBA" id="ARBA00022723"/>
    </source>
</evidence>
<evidence type="ECO:0000256" key="15">
    <source>
        <dbReference type="ARBA" id="ARBA00022909"/>
    </source>
</evidence>
<dbReference type="NCBIfam" id="NF008101">
    <property type="entry name" value="PRK10846.1"/>
    <property type="match status" value="1"/>
</dbReference>
<dbReference type="STRING" id="49186.SAMN05421647_10240"/>
<evidence type="ECO:0000256" key="13">
    <source>
        <dbReference type="ARBA" id="ARBA00022840"/>
    </source>
</evidence>
<comment type="catalytic activity">
    <reaction evidence="19">
        <text>(6S)-5,6,7,8-tetrahydrofolyl-(gamma-L-Glu)(n) + L-glutamate + ATP = (6S)-5,6,7,8-tetrahydrofolyl-(gamma-L-Glu)(n+1) + ADP + phosphate + H(+)</text>
        <dbReference type="Rhea" id="RHEA:10580"/>
        <dbReference type="Rhea" id="RHEA-COMP:14738"/>
        <dbReference type="Rhea" id="RHEA-COMP:14740"/>
        <dbReference type="ChEBI" id="CHEBI:15378"/>
        <dbReference type="ChEBI" id="CHEBI:29985"/>
        <dbReference type="ChEBI" id="CHEBI:30616"/>
        <dbReference type="ChEBI" id="CHEBI:43474"/>
        <dbReference type="ChEBI" id="CHEBI:141005"/>
        <dbReference type="ChEBI" id="CHEBI:456216"/>
        <dbReference type="EC" id="6.3.2.17"/>
    </reaction>
</comment>
<dbReference type="Gene3D" id="3.90.190.20">
    <property type="entry name" value="Mur ligase, C-terminal domain"/>
    <property type="match status" value="1"/>
</dbReference>
<comment type="pathway">
    <text evidence="4">Cofactor biosynthesis; tetrahydrofolylpolyglutamate biosynthesis.</text>
</comment>
<dbReference type="Proteomes" id="UP000186895">
    <property type="component" value="Unassembled WGS sequence"/>
</dbReference>
<evidence type="ECO:0000256" key="23">
    <source>
        <dbReference type="PIRNR" id="PIRNR001563"/>
    </source>
</evidence>
<evidence type="ECO:0000256" key="1">
    <source>
        <dbReference type="ARBA" id="ARBA00001946"/>
    </source>
</evidence>
<dbReference type="eggNOG" id="COG0285">
    <property type="taxonomic scope" value="Bacteria"/>
</dbReference>
<dbReference type="GO" id="GO:0004326">
    <property type="term" value="F:tetrahydrofolylpolyglutamate synthase activity"/>
    <property type="evidence" value="ECO:0007669"/>
    <property type="project" value="UniProtKB-EC"/>
</dbReference>
<comment type="catalytic activity">
    <reaction evidence="20">
        <text>10-formyltetrahydrofolyl-(gamma-L-Glu)(n) + L-glutamate + ATP = 10-formyltetrahydrofolyl-(gamma-L-Glu)(n+1) + ADP + phosphate + H(+)</text>
        <dbReference type="Rhea" id="RHEA:51904"/>
        <dbReference type="Rhea" id="RHEA-COMP:13088"/>
        <dbReference type="Rhea" id="RHEA-COMP:14300"/>
        <dbReference type="ChEBI" id="CHEBI:15378"/>
        <dbReference type="ChEBI" id="CHEBI:29985"/>
        <dbReference type="ChEBI" id="CHEBI:30616"/>
        <dbReference type="ChEBI" id="CHEBI:43474"/>
        <dbReference type="ChEBI" id="CHEBI:134413"/>
        <dbReference type="ChEBI" id="CHEBI:456216"/>
        <dbReference type="EC" id="6.3.2.17"/>
    </reaction>
</comment>
<dbReference type="FunFam" id="3.40.1190.10:FF:000004">
    <property type="entry name" value="Dihydrofolate synthase/folylpolyglutamate synthase"/>
    <property type="match status" value="1"/>
</dbReference>